<comment type="caution">
    <text evidence="3">The sequence shown here is derived from an EMBL/GenBank/DDBJ whole genome shotgun (WGS) entry which is preliminary data.</text>
</comment>
<dbReference type="AlphaFoldDB" id="A0A6M1SHC9"/>
<organism evidence="3 4">
    <name type="scientific">Devosia aurantiaca</name>
    <dbReference type="NCBI Taxonomy" id="2714858"/>
    <lineage>
        <taxon>Bacteria</taxon>
        <taxon>Pseudomonadati</taxon>
        <taxon>Pseudomonadota</taxon>
        <taxon>Alphaproteobacteria</taxon>
        <taxon>Hyphomicrobiales</taxon>
        <taxon>Devosiaceae</taxon>
        <taxon>Devosia</taxon>
    </lineage>
</organism>
<dbReference type="GO" id="GO:0030163">
    <property type="term" value="P:protein catabolic process"/>
    <property type="evidence" value="ECO:0007669"/>
    <property type="project" value="TreeGrafter"/>
</dbReference>
<evidence type="ECO:0000259" key="2">
    <source>
        <dbReference type="SMART" id="SM00382"/>
    </source>
</evidence>
<evidence type="ECO:0000313" key="4">
    <source>
        <dbReference type="Proteomes" id="UP000474802"/>
    </source>
</evidence>
<reference evidence="3 4" key="1">
    <citation type="submission" date="2020-02" db="EMBL/GenBank/DDBJ databases">
        <authorList>
            <person name="Khan S.A."/>
            <person name="Jeon C.O."/>
            <person name="Chun B.H."/>
        </authorList>
    </citation>
    <scope>NUCLEOTIDE SEQUENCE [LARGE SCALE GENOMIC DNA]</scope>
    <source>
        <strain evidence="3 4">H239</strain>
    </source>
</reference>
<dbReference type="InterPro" id="IPR027417">
    <property type="entry name" value="P-loop_NTPase"/>
</dbReference>
<dbReference type="InterPro" id="IPR003959">
    <property type="entry name" value="ATPase_AAA_core"/>
</dbReference>
<accession>A0A6M1SHC9</accession>
<keyword evidence="1" id="KW-0067">ATP-binding</keyword>
<gene>
    <name evidence="3" type="ORF">G5575_01875</name>
</gene>
<dbReference type="EMBL" id="JAALFG010000001">
    <property type="protein sequence ID" value="NGP16598.1"/>
    <property type="molecule type" value="Genomic_DNA"/>
</dbReference>
<dbReference type="GO" id="GO:0005524">
    <property type="term" value="F:ATP binding"/>
    <property type="evidence" value="ECO:0007669"/>
    <property type="project" value="UniProtKB-KW"/>
</dbReference>
<dbReference type="Proteomes" id="UP000474802">
    <property type="component" value="Unassembled WGS sequence"/>
</dbReference>
<dbReference type="PANTHER" id="PTHR23076">
    <property type="entry name" value="METALLOPROTEASE M41 FTSH"/>
    <property type="match status" value="1"/>
</dbReference>
<dbReference type="InterPro" id="IPR000642">
    <property type="entry name" value="Peptidase_M41"/>
</dbReference>
<protein>
    <submittedName>
        <fullName evidence="3">AAA family ATPase</fullName>
    </submittedName>
</protein>
<dbReference type="GO" id="GO:0004176">
    <property type="term" value="F:ATP-dependent peptidase activity"/>
    <property type="evidence" value="ECO:0007669"/>
    <property type="project" value="InterPro"/>
</dbReference>
<dbReference type="InterPro" id="IPR037219">
    <property type="entry name" value="Peptidase_M41-like"/>
</dbReference>
<dbReference type="Pfam" id="PF01434">
    <property type="entry name" value="Peptidase_M41"/>
    <property type="match status" value="1"/>
</dbReference>
<dbReference type="GO" id="GO:0016887">
    <property type="term" value="F:ATP hydrolysis activity"/>
    <property type="evidence" value="ECO:0007669"/>
    <property type="project" value="InterPro"/>
</dbReference>
<dbReference type="PROSITE" id="PS00674">
    <property type="entry name" value="AAA"/>
    <property type="match status" value="1"/>
</dbReference>
<dbReference type="Gene3D" id="3.40.50.300">
    <property type="entry name" value="P-loop containing nucleotide triphosphate hydrolases"/>
    <property type="match status" value="1"/>
</dbReference>
<dbReference type="GO" id="GO:0006508">
    <property type="term" value="P:proteolysis"/>
    <property type="evidence" value="ECO:0007669"/>
    <property type="project" value="InterPro"/>
</dbReference>
<dbReference type="CDD" id="cd19481">
    <property type="entry name" value="RecA-like_protease"/>
    <property type="match status" value="1"/>
</dbReference>
<dbReference type="GO" id="GO:0004222">
    <property type="term" value="F:metalloendopeptidase activity"/>
    <property type="evidence" value="ECO:0007669"/>
    <property type="project" value="InterPro"/>
</dbReference>
<reference evidence="3 4" key="2">
    <citation type="submission" date="2020-03" db="EMBL/GenBank/DDBJ databases">
        <title>Devosia chinhatensis sp. nov., isolated from a hexachlorocyclohexane (HCH) dump site in India.</title>
        <authorList>
            <person name="Kumar M."/>
            <person name="Lal R."/>
        </authorList>
    </citation>
    <scope>NUCLEOTIDE SEQUENCE [LARGE SCALE GENOMIC DNA]</scope>
    <source>
        <strain evidence="3 4">H239</strain>
    </source>
</reference>
<dbReference type="RefSeq" id="WP_164532849.1">
    <property type="nucleotide sequence ID" value="NZ_JAALFG010000001.1"/>
</dbReference>
<keyword evidence="4" id="KW-1185">Reference proteome</keyword>
<comment type="similarity">
    <text evidence="1">Belongs to the AAA ATPase family.</text>
</comment>
<dbReference type="InterPro" id="IPR003593">
    <property type="entry name" value="AAA+_ATPase"/>
</dbReference>
<dbReference type="SUPFAM" id="SSF140990">
    <property type="entry name" value="FtsH protease domain-like"/>
    <property type="match status" value="1"/>
</dbReference>
<dbReference type="GO" id="GO:0005886">
    <property type="term" value="C:plasma membrane"/>
    <property type="evidence" value="ECO:0007669"/>
    <property type="project" value="TreeGrafter"/>
</dbReference>
<name>A0A6M1SHC9_9HYPH</name>
<sequence length="625" mass="67440">MDQTLDMLLDTKSEFPDPRLAIALACLKRTIPASVYGKLLSEAFSIVVIEVPGSDWVNWIAAAARELVVRHPLFIRSASRAGKASSAELGRLSDVIAKKGRVIAIVEAGDLEEDVLRIADHRFKLKLPDRAALREVARRTLVGDASRMKSEISWPCELNLLGACFPPGATVATAVARLQRLRPPLAAAAVDIPTLASVRGLDAAKQWGMDLKVDLDAYRTGQIGFSAIEAGAILAGPPGTGKTMVARIIANECGLRFVQTSIGSLFANSDGHLDGVVKKLRSVFDEAKAKAPALLFVDELDALPSRDRLDDRGRSWWTTVITDFLVQLDSSLNDRTGIVVLGATNRYQDLDGALVRPGRLSRLLQIEPPSSDALEAILRQHLGSDLAGDDIGPLVMLTKGATGAAAAGWVSGARRTARNAGRVMCLDDLWAAAIGRETRAPSELWRVAVHESGHCVLGQVLGQKPIFVTIRTVGDTGGHTRFELGQTLTRDDLERAAIVTLAGQAAERELLGGGFTIGTGGERGSDLHLVTEVISQGYASFGWADSLVWRSEPKDAIALLSKDRQFLETVERDLRRHADTAEALIRKYADVCFALATRLADKKYLTSSELEDFFVGFGPDFGNKN</sequence>
<keyword evidence="1" id="KW-0547">Nucleotide-binding</keyword>
<proteinExistence type="inferred from homology"/>
<dbReference type="SMART" id="SM00382">
    <property type="entry name" value="AAA"/>
    <property type="match status" value="1"/>
</dbReference>
<dbReference type="Gene3D" id="1.10.8.60">
    <property type="match status" value="1"/>
</dbReference>
<dbReference type="Pfam" id="PF00004">
    <property type="entry name" value="AAA"/>
    <property type="match status" value="1"/>
</dbReference>
<evidence type="ECO:0000313" key="3">
    <source>
        <dbReference type="EMBL" id="NGP16598.1"/>
    </source>
</evidence>
<dbReference type="PANTHER" id="PTHR23076:SF97">
    <property type="entry name" value="ATP-DEPENDENT ZINC METALLOPROTEASE YME1L1"/>
    <property type="match status" value="1"/>
</dbReference>
<dbReference type="SUPFAM" id="SSF52540">
    <property type="entry name" value="P-loop containing nucleoside triphosphate hydrolases"/>
    <property type="match status" value="1"/>
</dbReference>
<feature type="domain" description="AAA+ ATPase" evidence="2">
    <location>
        <begin position="228"/>
        <end position="370"/>
    </location>
</feature>
<evidence type="ECO:0000256" key="1">
    <source>
        <dbReference type="RuleBase" id="RU003651"/>
    </source>
</evidence>
<dbReference type="InterPro" id="IPR003960">
    <property type="entry name" value="ATPase_AAA_CS"/>
</dbReference>
<dbReference type="Gene3D" id="1.20.58.760">
    <property type="entry name" value="Peptidase M41"/>
    <property type="match status" value="1"/>
</dbReference>